<organism evidence="2">
    <name type="scientific">Lentimicrobium saccharophilum</name>
    <dbReference type="NCBI Taxonomy" id="1678841"/>
    <lineage>
        <taxon>Bacteria</taxon>
        <taxon>Pseudomonadati</taxon>
        <taxon>Bacteroidota</taxon>
        <taxon>Bacteroidia</taxon>
        <taxon>Bacteroidales</taxon>
        <taxon>Lentimicrobiaceae</taxon>
        <taxon>Lentimicrobium</taxon>
    </lineage>
</organism>
<accession>A0A0S7BYJ7</accession>
<protein>
    <submittedName>
        <fullName evidence="2">Uncharacterized conserved protein, contains ATP-grasp and redox domains</fullName>
    </submittedName>
</protein>
<dbReference type="AlphaFoldDB" id="A0A0S7BYJ7"/>
<reference evidence="2" key="1">
    <citation type="journal article" date="2015" name="Genome Announc.">
        <title>Draft Genome Sequence of Bacteroidales Strain TBC1, a Novel Isolate from a Methanogenic Wastewater Treatment System.</title>
        <authorList>
            <person name="Tourlousse D.M."/>
            <person name="Matsuura N."/>
            <person name="Sun L."/>
            <person name="Toyonaga M."/>
            <person name="Kuroda K."/>
            <person name="Ohashi A."/>
            <person name="Cruz R."/>
            <person name="Yamaguchi T."/>
            <person name="Sekiguchi Y."/>
        </authorList>
    </citation>
    <scope>NUCLEOTIDE SEQUENCE [LARGE SCALE GENOMIC DNA]</scope>
    <source>
        <strain evidence="2">TBC1</strain>
    </source>
</reference>
<dbReference type="SUPFAM" id="SSF111321">
    <property type="entry name" value="AF1104-like"/>
    <property type="match status" value="1"/>
</dbReference>
<feature type="domain" description="Damage-control phosphatase ARMT1-like metal-binding" evidence="1">
    <location>
        <begin position="17"/>
        <end position="285"/>
    </location>
</feature>
<dbReference type="Pfam" id="PF01937">
    <property type="entry name" value="ARMT1-like_dom"/>
    <property type="match status" value="1"/>
</dbReference>
<dbReference type="Gene3D" id="3.40.50.10880">
    <property type="entry name" value="Uncharacterised protein PF01937, DUF89, domain 3"/>
    <property type="match status" value="1"/>
</dbReference>
<evidence type="ECO:0000313" key="2">
    <source>
        <dbReference type="EMBL" id="GAP43643.1"/>
    </source>
</evidence>
<dbReference type="Proteomes" id="UP000053091">
    <property type="component" value="Unassembled WGS sequence"/>
</dbReference>
<evidence type="ECO:0000313" key="3">
    <source>
        <dbReference type="Proteomes" id="UP000053091"/>
    </source>
</evidence>
<dbReference type="InterPro" id="IPR002791">
    <property type="entry name" value="ARMT1-like_metal-bd"/>
</dbReference>
<proteinExistence type="predicted"/>
<keyword evidence="3" id="KW-1185">Reference proteome</keyword>
<dbReference type="EMBL" id="DF968182">
    <property type="protein sequence ID" value="GAP43643.1"/>
    <property type="molecule type" value="Genomic_DNA"/>
</dbReference>
<name>A0A0S7BYJ7_9BACT</name>
<dbReference type="PATRIC" id="fig|1678841.3.peg.2004"/>
<dbReference type="InterPro" id="IPR014444">
    <property type="entry name" value="PH1575-like"/>
</dbReference>
<dbReference type="InterPro" id="IPR036075">
    <property type="entry name" value="ARMT-1-like_metal-bd_sf"/>
</dbReference>
<dbReference type="Gene3D" id="1.10.285.20">
    <property type="entry name" value="Uncharacterised protein PF01937, DUF89, domain 2"/>
    <property type="match status" value="1"/>
</dbReference>
<dbReference type="STRING" id="1678841.TBC1_111799"/>
<evidence type="ECO:0000259" key="1">
    <source>
        <dbReference type="Pfam" id="PF01937"/>
    </source>
</evidence>
<sequence>MIMDTTITDPAVFNDLRCKDCLLRSYHALFRKFNISEKVRNEFLNAFDEIAKTQHFGSTPEMQQKLNGVFRTLTGIADAFEAEKSESNRVAEMLYKIWQPRVTAAPDPFRMALRLAIAGNIMDYGAADSFDIHKTIESVMNASFAVDHSAKLKQELRRAASVLYLGDNAGEIVFDRLLVETMAHPNVSFAVRGGPALNDATMKEAEETGLHRLAKVMNSGFDAPSTILKKSSNEFRDTFRSADLIISKGQGNLEGLIDENDPRIFFLLMVKCDVMAEKLKVDKGSFIVLNQAK</sequence>
<gene>
    <name evidence="2" type="ORF">TBC1_111799</name>
</gene>
<dbReference type="PIRSF" id="PIRSF006593">
    <property type="entry name" value="UCP006593"/>
    <property type="match status" value="1"/>
</dbReference>